<dbReference type="Proteomes" id="UP000248134">
    <property type="component" value="Unassembled WGS sequence"/>
</dbReference>
<dbReference type="Pfam" id="PF11064">
    <property type="entry name" value="DUF2865"/>
    <property type="match status" value="1"/>
</dbReference>
<evidence type="ECO:0000313" key="3">
    <source>
        <dbReference type="Proteomes" id="UP000248134"/>
    </source>
</evidence>
<evidence type="ECO:0008006" key="4">
    <source>
        <dbReference type="Google" id="ProtNLM"/>
    </source>
</evidence>
<sequence length="220" mass="23147">MRKINSGRIGLGAVVVLAAAAATPAHAQDFFQALFGGFHAPRYQPRLPALPFADDGYDQRAQQRMSRPTARTYSSGGQAYCVRTCDGRYFPISATGGESKAETCNSFCPSSDTKVVYGSSIDNARTSGGKAYSELPNAFKYRTEIVAGCTCNGKDQFGLAKIPIEDDPTVRKGDLIAGKDGLMVAARNASASDGKLALAPAAGADHVRAGYSKVPVLAQD</sequence>
<feature type="chain" id="PRO_5016257315" description="DUF2865 domain-containing protein" evidence="1">
    <location>
        <begin position="28"/>
        <end position="220"/>
    </location>
</feature>
<evidence type="ECO:0000313" key="2">
    <source>
        <dbReference type="EMBL" id="PZA13073.1"/>
    </source>
</evidence>
<evidence type="ECO:0000256" key="1">
    <source>
        <dbReference type="SAM" id="SignalP"/>
    </source>
</evidence>
<gene>
    <name evidence="2" type="ORF">DNX69_04790</name>
</gene>
<protein>
    <recommendedName>
        <fullName evidence="4">DUF2865 domain-containing protein</fullName>
    </recommendedName>
</protein>
<name>A0A323ULS5_RHOPL</name>
<feature type="signal peptide" evidence="1">
    <location>
        <begin position="1"/>
        <end position="27"/>
    </location>
</feature>
<keyword evidence="1" id="KW-0732">Signal</keyword>
<dbReference type="AlphaFoldDB" id="A0A323ULS5"/>
<comment type="caution">
    <text evidence="2">The sequence shown here is derived from an EMBL/GenBank/DDBJ whole genome shotgun (WGS) entry which is preliminary data.</text>
</comment>
<reference evidence="2 3" key="1">
    <citation type="submission" date="2018-06" db="EMBL/GenBank/DDBJ databases">
        <title>Draft Whole-Genome Sequence of the purple photosynthetic bacterium Rhodospeudomonas palustris XCP.</title>
        <authorList>
            <person name="Rayyan A."/>
            <person name="Meyer T.E."/>
            <person name="Kyndt J.A."/>
        </authorList>
    </citation>
    <scope>NUCLEOTIDE SEQUENCE [LARGE SCALE GENOMIC DNA]</scope>
    <source>
        <strain evidence="2 3">XCP</strain>
    </source>
</reference>
<dbReference type="EMBL" id="QKQS01000007">
    <property type="protein sequence ID" value="PZA13073.1"/>
    <property type="molecule type" value="Genomic_DNA"/>
</dbReference>
<dbReference type="RefSeq" id="WP_110784886.1">
    <property type="nucleotide sequence ID" value="NZ_QKQS01000007.1"/>
</dbReference>
<accession>A0A323ULS5</accession>
<dbReference type="OrthoDB" id="7850882at2"/>
<dbReference type="InterPro" id="IPR021293">
    <property type="entry name" value="DUF2865"/>
</dbReference>
<organism evidence="2 3">
    <name type="scientific">Rhodopseudomonas palustris</name>
    <dbReference type="NCBI Taxonomy" id="1076"/>
    <lineage>
        <taxon>Bacteria</taxon>
        <taxon>Pseudomonadati</taxon>
        <taxon>Pseudomonadota</taxon>
        <taxon>Alphaproteobacteria</taxon>
        <taxon>Hyphomicrobiales</taxon>
        <taxon>Nitrobacteraceae</taxon>
        <taxon>Rhodopseudomonas</taxon>
    </lineage>
</organism>
<proteinExistence type="predicted"/>